<sequence length="388" mass="42539">MGLECSGKVGMLFLIVINIIFMLLGLGLMIPGILVQVDVDIVNDKVMPLLNQVTLGGLTFGNAANGLSLTLIILGAFILLVAGLGAFGACCKNRCMLVVYAIIVALFWIAEIVIVILWFVMRDNLESTAKSQLVSQLDNNYKYDDLTSHEISTAWNYLSIELKCCGVNAVTGATNDYDSSEWQAGTPTGQIPKACCGATVSDYTTFNNAACTDTVTSGYYGTGCYQAVKDKVMSYSNWFIGIGITLLVVEVLGLAVMFPGLAMLTNIYFLSGNIEPLLDKIFFNDINPSSIANNLPIIFIIVGASILFIAALGLYDRIALVLIVVQYIIWVFFIVLRAKLHYTIKNEFLSQLQSSYTKDDLNKSDEVSSAFNYMFMQVKSRYVIQSVK</sequence>
<organism evidence="6 7">
    <name type="scientific">Mizuhopecten yessoensis</name>
    <name type="common">Japanese scallop</name>
    <name type="synonym">Patinopecten yessoensis</name>
    <dbReference type="NCBI Taxonomy" id="6573"/>
    <lineage>
        <taxon>Eukaryota</taxon>
        <taxon>Metazoa</taxon>
        <taxon>Spiralia</taxon>
        <taxon>Lophotrochozoa</taxon>
        <taxon>Mollusca</taxon>
        <taxon>Bivalvia</taxon>
        <taxon>Autobranchia</taxon>
        <taxon>Pteriomorphia</taxon>
        <taxon>Pectinida</taxon>
        <taxon>Pectinoidea</taxon>
        <taxon>Pectinidae</taxon>
        <taxon>Mizuhopecten</taxon>
    </lineage>
</organism>
<feature type="transmembrane region" description="Helical" evidence="5">
    <location>
        <begin position="291"/>
        <end position="312"/>
    </location>
</feature>
<keyword evidence="4 5" id="KW-0472">Membrane</keyword>
<name>A0A210QUM4_MIZYE</name>
<dbReference type="EMBL" id="NEDP02001809">
    <property type="protein sequence ID" value="OWF52424.1"/>
    <property type="molecule type" value="Genomic_DNA"/>
</dbReference>
<protein>
    <submittedName>
        <fullName evidence="6">CD63 antigen</fullName>
    </submittedName>
</protein>
<comment type="caution">
    <text evidence="6">The sequence shown here is derived from an EMBL/GenBank/DDBJ whole genome shotgun (WGS) entry which is preliminary data.</text>
</comment>
<dbReference type="OrthoDB" id="6133340at2759"/>
<dbReference type="CDD" id="cd03156">
    <property type="entry name" value="uroplakin_I_like_LEL"/>
    <property type="match status" value="1"/>
</dbReference>
<reference evidence="6 7" key="1">
    <citation type="journal article" date="2017" name="Nat. Ecol. Evol.">
        <title>Scallop genome provides insights into evolution of bilaterian karyotype and development.</title>
        <authorList>
            <person name="Wang S."/>
            <person name="Zhang J."/>
            <person name="Jiao W."/>
            <person name="Li J."/>
            <person name="Xun X."/>
            <person name="Sun Y."/>
            <person name="Guo X."/>
            <person name="Huan P."/>
            <person name="Dong B."/>
            <person name="Zhang L."/>
            <person name="Hu X."/>
            <person name="Sun X."/>
            <person name="Wang J."/>
            <person name="Zhao C."/>
            <person name="Wang Y."/>
            <person name="Wang D."/>
            <person name="Huang X."/>
            <person name="Wang R."/>
            <person name="Lv J."/>
            <person name="Li Y."/>
            <person name="Zhang Z."/>
            <person name="Liu B."/>
            <person name="Lu W."/>
            <person name="Hui Y."/>
            <person name="Liang J."/>
            <person name="Zhou Z."/>
            <person name="Hou R."/>
            <person name="Li X."/>
            <person name="Liu Y."/>
            <person name="Li H."/>
            <person name="Ning X."/>
            <person name="Lin Y."/>
            <person name="Zhao L."/>
            <person name="Xing Q."/>
            <person name="Dou J."/>
            <person name="Li Y."/>
            <person name="Mao J."/>
            <person name="Guo H."/>
            <person name="Dou H."/>
            <person name="Li T."/>
            <person name="Mu C."/>
            <person name="Jiang W."/>
            <person name="Fu Q."/>
            <person name="Fu X."/>
            <person name="Miao Y."/>
            <person name="Liu J."/>
            <person name="Yu Q."/>
            <person name="Li R."/>
            <person name="Liao H."/>
            <person name="Li X."/>
            <person name="Kong Y."/>
            <person name="Jiang Z."/>
            <person name="Chourrout D."/>
            <person name="Li R."/>
            <person name="Bao Z."/>
        </authorList>
    </citation>
    <scope>NUCLEOTIDE SEQUENCE [LARGE SCALE GENOMIC DNA]</scope>
    <source>
        <strain evidence="6 7">PY_sf001</strain>
    </source>
</reference>
<keyword evidence="2 5" id="KW-0812">Transmembrane</keyword>
<dbReference type="PRINTS" id="PR00259">
    <property type="entry name" value="TMFOUR"/>
</dbReference>
<feature type="transmembrane region" description="Helical" evidence="5">
    <location>
        <begin position="318"/>
        <end position="336"/>
    </location>
</feature>
<keyword evidence="3 5" id="KW-1133">Transmembrane helix</keyword>
<dbReference type="Pfam" id="PF00335">
    <property type="entry name" value="Tetraspanin"/>
    <property type="match status" value="1"/>
</dbReference>
<evidence type="ECO:0000256" key="5">
    <source>
        <dbReference type="SAM" id="Phobius"/>
    </source>
</evidence>
<evidence type="ECO:0000313" key="6">
    <source>
        <dbReference type="EMBL" id="OWF52424.1"/>
    </source>
</evidence>
<evidence type="ECO:0000256" key="1">
    <source>
        <dbReference type="ARBA" id="ARBA00004141"/>
    </source>
</evidence>
<proteinExistence type="predicted"/>
<feature type="transmembrane region" description="Helical" evidence="5">
    <location>
        <begin position="12"/>
        <end position="34"/>
    </location>
</feature>
<keyword evidence="7" id="KW-1185">Reference proteome</keyword>
<feature type="transmembrane region" description="Helical" evidence="5">
    <location>
        <begin position="67"/>
        <end position="90"/>
    </location>
</feature>
<gene>
    <name evidence="6" type="ORF">KP79_PYT22161</name>
</gene>
<dbReference type="Proteomes" id="UP000242188">
    <property type="component" value="Unassembled WGS sequence"/>
</dbReference>
<dbReference type="InterPro" id="IPR008952">
    <property type="entry name" value="Tetraspanin_EC2_sf"/>
</dbReference>
<accession>A0A210QUM4</accession>
<dbReference type="AlphaFoldDB" id="A0A210QUM4"/>
<feature type="transmembrane region" description="Helical" evidence="5">
    <location>
        <begin position="97"/>
        <end position="121"/>
    </location>
</feature>
<comment type="subcellular location">
    <subcellularLocation>
        <location evidence="1">Membrane</location>
        <topology evidence="1">Multi-pass membrane protein</topology>
    </subcellularLocation>
</comment>
<dbReference type="SUPFAM" id="SSF48652">
    <property type="entry name" value="Tetraspanin"/>
    <property type="match status" value="1"/>
</dbReference>
<evidence type="ECO:0000256" key="3">
    <source>
        <dbReference type="ARBA" id="ARBA00022989"/>
    </source>
</evidence>
<evidence type="ECO:0000256" key="2">
    <source>
        <dbReference type="ARBA" id="ARBA00022692"/>
    </source>
</evidence>
<feature type="transmembrane region" description="Helical" evidence="5">
    <location>
        <begin position="238"/>
        <end position="270"/>
    </location>
</feature>
<dbReference type="PANTHER" id="PTHR19282:SF544">
    <property type="entry name" value="TETRASPANIN"/>
    <property type="match status" value="1"/>
</dbReference>
<evidence type="ECO:0000313" key="7">
    <source>
        <dbReference type="Proteomes" id="UP000242188"/>
    </source>
</evidence>
<dbReference type="PANTHER" id="PTHR19282">
    <property type="entry name" value="TETRASPANIN"/>
    <property type="match status" value="1"/>
</dbReference>
<dbReference type="GO" id="GO:0005886">
    <property type="term" value="C:plasma membrane"/>
    <property type="evidence" value="ECO:0007669"/>
    <property type="project" value="TreeGrafter"/>
</dbReference>
<evidence type="ECO:0000256" key="4">
    <source>
        <dbReference type="ARBA" id="ARBA00023136"/>
    </source>
</evidence>
<dbReference type="InterPro" id="IPR018499">
    <property type="entry name" value="Tetraspanin/Peripherin"/>
</dbReference>
<dbReference type="Gene3D" id="1.10.1450.10">
    <property type="entry name" value="Tetraspanin"/>
    <property type="match status" value="1"/>
</dbReference>